<keyword evidence="2" id="KW-1185">Reference proteome</keyword>
<gene>
    <name evidence="1" type="ORF">K1T71_014026</name>
</gene>
<dbReference type="EMBL" id="CM034413">
    <property type="protein sequence ID" value="KAJ0170655.1"/>
    <property type="molecule type" value="Genomic_DNA"/>
</dbReference>
<proteinExistence type="predicted"/>
<organism evidence="1 2">
    <name type="scientific">Dendrolimus kikuchii</name>
    <dbReference type="NCBI Taxonomy" id="765133"/>
    <lineage>
        <taxon>Eukaryota</taxon>
        <taxon>Metazoa</taxon>
        <taxon>Ecdysozoa</taxon>
        <taxon>Arthropoda</taxon>
        <taxon>Hexapoda</taxon>
        <taxon>Insecta</taxon>
        <taxon>Pterygota</taxon>
        <taxon>Neoptera</taxon>
        <taxon>Endopterygota</taxon>
        <taxon>Lepidoptera</taxon>
        <taxon>Glossata</taxon>
        <taxon>Ditrysia</taxon>
        <taxon>Bombycoidea</taxon>
        <taxon>Lasiocampidae</taxon>
        <taxon>Dendrolimus</taxon>
    </lineage>
</organism>
<accession>A0ACC1CGE5</accession>
<comment type="caution">
    <text evidence="1">The sequence shown here is derived from an EMBL/GenBank/DDBJ whole genome shotgun (WGS) entry which is preliminary data.</text>
</comment>
<name>A0ACC1CGE5_9NEOP</name>
<dbReference type="Proteomes" id="UP000824533">
    <property type="component" value="Linkage Group LG27"/>
</dbReference>
<evidence type="ECO:0000313" key="1">
    <source>
        <dbReference type="EMBL" id="KAJ0170655.1"/>
    </source>
</evidence>
<evidence type="ECO:0000313" key="2">
    <source>
        <dbReference type="Proteomes" id="UP000824533"/>
    </source>
</evidence>
<sequence>MSHNTRRSAVCLLSALAMLWWCGDIAAFPMFGLASGAAGLPFQELFLGHLQHRLSALSTLGDLLQIGLNDTASAADALG</sequence>
<reference evidence="1 2" key="1">
    <citation type="journal article" date="2021" name="Front. Genet.">
        <title>Chromosome-Level Genome Assembly Reveals Significant Gene Expansion in the Toll and IMD Signaling Pathways of Dendrolimus kikuchii.</title>
        <authorList>
            <person name="Zhou J."/>
            <person name="Wu P."/>
            <person name="Xiong Z."/>
            <person name="Liu N."/>
            <person name="Zhao N."/>
            <person name="Ji M."/>
            <person name="Qiu Y."/>
            <person name="Yang B."/>
        </authorList>
    </citation>
    <scope>NUCLEOTIDE SEQUENCE [LARGE SCALE GENOMIC DNA]</scope>
    <source>
        <strain evidence="1">Ann1</strain>
    </source>
</reference>
<protein>
    <submittedName>
        <fullName evidence="1">Uncharacterized protein</fullName>
    </submittedName>
</protein>